<comment type="caution">
    <text evidence="1">The sequence shown here is derived from an EMBL/GenBank/DDBJ whole genome shotgun (WGS) entry which is preliminary data.</text>
</comment>
<reference evidence="1 2" key="1">
    <citation type="submission" date="2019-03" db="EMBL/GenBank/DDBJ databases">
        <title>First draft genome of Liparis tanakae, snailfish: a comprehensive survey of snailfish specific genes.</title>
        <authorList>
            <person name="Kim W."/>
            <person name="Song I."/>
            <person name="Jeong J.-H."/>
            <person name="Kim D."/>
            <person name="Kim S."/>
            <person name="Ryu S."/>
            <person name="Song J.Y."/>
            <person name="Lee S.K."/>
        </authorList>
    </citation>
    <scope>NUCLEOTIDE SEQUENCE [LARGE SCALE GENOMIC DNA]</scope>
    <source>
        <tissue evidence="1">Muscle</tissue>
    </source>
</reference>
<gene>
    <name evidence="1" type="ORF">EYF80_032889</name>
</gene>
<evidence type="ECO:0000313" key="1">
    <source>
        <dbReference type="EMBL" id="TNN56899.1"/>
    </source>
</evidence>
<sequence>MPTVLLVLEYNDTCKHLVVSHLALGGTGRVCAKLSEGGERRSLTSFRRALALSSGSRRRPAVAFRTTGVRSQCSSGTVFLAIFSNWRMVSPP</sequence>
<proteinExistence type="predicted"/>
<dbReference type="EMBL" id="SRLO01000418">
    <property type="protein sequence ID" value="TNN56899.1"/>
    <property type="molecule type" value="Genomic_DNA"/>
</dbReference>
<accession>A0A4Z2GTZ7</accession>
<organism evidence="1 2">
    <name type="scientific">Liparis tanakae</name>
    <name type="common">Tanaka's snailfish</name>
    <dbReference type="NCBI Taxonomy" id="230148"/>
    <lineage>
        <taxon>Eukaryota</taxon>
        <taxon>Metazoa</taxon>
        <taxon>Chordata</taxon>
        <taxon>Craniata</taxon>
        <taxon>Vertebrata</taxon>
        <taxon>Euteleostomi</taxon>
        <taxon>Actinopterygii</taxon>
        <taxon>Neopterygii</taxon>
        <taxon>Teleostei</taxon>
        <taxon>Neoteleostei</taxon>
        <taxon>Acanthomorphata</taxon>
        <taxon>Eupercaria</taxon>
        <taxon>Perciformes</taxon>
        <taxon>Cottioidei</taxon>
        <taxon>Cottales</taxon>
        <taxon>Liparidae</taxon>
        <taxon>Liparis</taxon>
    </lineage>
</organism>
<name>A0A4Z2GTZ7_9TELE</name>
<keyword evidence="2" id="KW-1185">Reference proteome</keyword>
<dbReference type="AlphaFoldDB" id="A0A4Z2GTZ7"/>
<evidence type="ECO:0000313" key="2">
    <source>
        <dbReference type="Proteomes" id="UP000314294"/>
    </source>
</evidence>
<dbReference type="Proteomes" id="UP000314294">
    <property type="component" value="Unassembled WGS sequence"/>
</dbReference>
<protein>
    <submittedName>
        <fullName evidence="1">Uncharacterized protein</fullName>
    </submittedName>
</protein>